<feature type="transmembrane region" description="Helical" evidence="1">
    <location>
        <begin position="62"/>
        <end position="84"/>
    </location>
</feature>
<reference evidence="2 3" key="1">
    <citation type="journal article" date="2013" name="Genome Announc.">
        <title>Draft Genome Sequence of 'Candidatus Halobonum tyrrellensis' Strain G22, Isolated from the Hypersaline Waters of Lake Tyrrell, Australia.</title>
        <authorList>
            <person name="Ugalde J.A."/>
            <person name="Narasingarao P."/>
            <person name="Kuo S."/>
            <person name="Podell S."/>
            <person name="Allen E.E."/>
        </authorList>
    </citation>
    <scope>NUCLEOTIDE SEQUENCE [LARGE SCALE GENOMIC DNA]</scope>
    <source>
        <strain evidence="2 3">G22</strain>
    </source>
</reference>
<protein>
    <submittedName>
        <fullName evidence="2">Uncharacterized protein</fullName>
    </submittedName>
</protein>
<evidence type="ECO:0000256" key="1">
    <source>
        <dbReference type="SAM" id="Phobius"/>
    </source>
</evidence>
<evidence type="ECO:0000313" key="3">
    <source>
        <dbReference type="Proteomes" id="UP000017840"/>
    </source>
</evidence>
<dbReference type="STRING" id="1324957.K933_09407"/>
<organism evidence="2 3">
    <name type="scientific">Candidatus Halobonum tyrrellensis G22</name>
    <dbReference type="NCBI Taxonomy" id="1324957"/>
    <lineage>
        <taxon>Archaea</taxon>
        <taxon>Methanobacteriati</taxon>
        <taxon>Methanobacteriota</taxon>
        <taxon>Stenosarchaea group</taxon>
        <taxon>Halobacteria</taxon>
        <taxon>Halobacteriales</taxon>
        <taxon>Haloferacaceae</taxon>
        <taxon>Candidatus Halobonum</taxon>
    </lineage>
</organism>
<keyword evidence="1" id="KW-1133">Transmembrane helix</keyword>
<sequence length="97" mass="10659">MNAKLVAGSVLSGLCLLAAVVNAWARHFFFAAFHVARGEALEWTGSFDPGRYADPETVRIFLGTRLLLWLLLAVGLALLAWGMYEEYERERASSGGL</sequence>
<keyword evidence="1" id="KW-0472">Membrane</keyword>
<keyword evidence="1" id="KW-0812">Transmembrane</keyword>
<dbReference type="AlphaFoldDB" id="V4HKB0"/>
<proteinExistence type="predicted"/>
<accession>V4HKB0</accession>
<comment type="caution">
    <text evidence="2">The sequence shown here is derived from an EMBL/GenBank/DDBJ whole genome shotgun (WGS) entry which is preliminary data.</text>
</comment>
<dbReference type="EMBL" id="ASGZ01000029">
    <property type="protein sequence ID" value="ESP88329.1"/>
    <property type="molecule type" value="Genomic_DNA"/>
</dbReference>
<evidence type="ECO:0000313" key="2">
    <source>
        <dbReference type="EMBL" id="ESP88329.1"/>
    </source>
</evidence>
<gene>
    <name evidence="2" type="ORF">K933_09407</name>
</gene>
<dbReference type="RefSeq" id="WP_023394466.1">
    <property type="nucleotide sequence ID" value="NZ_ASGZ01000029.1"/>
</dbReference>
<keyword evidence="3" id="KW-1185">Reference proteome</keyword>
<dbReference type="Proteomes" id="UP000017840">
    <property type="component" value="Unassembled WGS sequence"/>
</dbReference>
<name>V4HKB0_9EURY</name>